<dbReference type="EMBL" id="CP110226">
    <property type="protein sequence ID" value="UZD24353.1"/>
    <property type="molecule type" value="Genomic_DNA"/>
</dbReference>
<accession>A0ABY6MKP9</accession>
<name>A0ABY6MKP9_9BACT</name>
<protein>
    <submittedName>
        <fullName evidence="1">Uncharacterized protein</fullName>
    </submittedName>
</protein>
<keyword evidence="2" id="KW-1185">Reference proteome</keyword>
<dbReference type="Proteomes" id="UP001163156">
    <property type="component" value="Chromosome"/>
</dbReference>
<organism evidence="1 2">
    <name type="scientific">Algoriphagus halophytocola</name>
    <dbReference type="NCBI Taxonomy" id="2991499"/>
    <lineage>
        <taxon>Bacteria</taxon>
        <taxon>Pseudomonadati</taxon>
        <taxon>Bacteroidota</taxon>
        <taxon>Cytophagia</taxon>
        <taxon>Cytophagales</taxon>
        <taxon>Cyclobacteriaceae</taxon>
        <taxon>Algoriphagus</taxon>
    </lineage>
</organism>
<dbReference type="RefSeq" id="WP_264811066.1">
    <property type="nucleotide sequence ID" value="NZ_CP110226.1"/>
</dbReference>
<evidence type="ECO:0000313" key="1">
    <source>
        <dbReference type="EMBL" id="UZD24353.1"/>
    </source>
</evidence>
<sequence>MENTFSTLYQEYRCKNQNQAFDTLKYIFNDVGDPKYWIRKIKIIQEGVFGINAEFNSCSPDSLIYAGQLFLKVIYASHHFQQVGPISKTELDWKHLVCPWNDARAKRNQEGSSLFQLLDYCPKSLSLKQILDPASFIQDFYSVSTLKEWVCRWNQFREYAFYQYSMMDGDEGSYLFDFEYLYKLTEACYLIYARHAQATPKDPSTFAS</sequence>
<gene>
    <name evidence="1" type="ORF">OM944_07590</name>
</gene>
<reference evidence="1" key="1">
    <citation type="submission" date="2022-10" db="EMBL/GenBank/DDBJ databases">
        <title>Algoriphagus sp. a novel bacteria isolate from halophytes salicornia europaea.</title>
        <authorList>
            <person name="Peng Y."/>
            <person name="Jiang L."/>
            <person name="Lee J."/>
        </authorList>
    </citation>
    <scope>NUCLEOTIDE SEQUENCE</scope>
    <source>
        <strain evidence="1">TR-M5</strain>
    </source>
</reference>
<evidence type="ECO:0000313" key="2">
    <source>
        <dbReference type="Proteomes" id="UP001163156"/>
    </source>
</evidence>
<proteinExistence type="predicted"/>